<keyword evidence="1" id="KW-0812">Transmembrane</keyword>
<feature type="transmembrane region" description="Helical" evidence="1">
    <location>
        <begin position="55"/>
        <end position="76"/>
    </location>
</feature>
<feature type="transmembrane region" description="Helical" evidence="1">
    <location>
        <begin position="96"/>
        <end position="118"/>
    </location>
</feature>
<evidence type="ECO:0000259" key="2">
    <source>
        <dbReference type="Pfam" id="PF20151"/>
    </source>
</evidence>
<dbReference type="InterPro" id="IPR045340">
    <property type="entry name" value="DUF6533"/>
</dbReference>
<feature type="transmembrane region" description="Helical" evidence="1">
    <location>
        <begin position="125"/>
        <end position="148"/>
    </location>
</feature>
<protein>
    <recommendedName>
        <fullName evidence="2">DUF6533 domain-containing protein</fullName>
    </recommendedName>
</protein>
<keyword evidence="1" id="KW-1133">Transmembrane helix</keyword>
<feature type="domain" description="DUF6533" evidence="2">
    <location>
        <begin position="20"/>
        <end position="64"/>
    </location>
</feature>
<dbReference type="AlphaFoldDB" id="A0A9W8ME20"/>
<evidence type="ECO:0000256" key="1">
    <source>
        <dbReference type="SAM" id="Phobius"/>
    </source>
</evidence>
<sequence length="311" mass="35407">MDASPATVLRELEYFQVTKYCSVVALTVLVYDIILTMDKEVSTVWGSRWTFGKCLYFLTRYMSPAVFIIDLFQLLAWDIPVSIQAQLSSRCRTLQLSATITGIVVVTMVEGILIIRTYALYPSRFLLTSLILLALLSLGTMLGCFLTIYQKEILAFWLPFFLLETVVFILTAWKTFADYFDTNEALPCQFPRRARAAADSIVIIRLDKTFARKPTGLIEVITRDGFVYYLGQSYDSRLTRRVKLILLPIRYLGRQSFLGVSYLSAMSAANMLIWLFAPFSLAYMGIALMKSIQVIICSRCESQPSTVRYES</sequence>
<reference evidence="3" key="1">
    <citation type="submission" date="2022-06" db="EMBL/GenBank/DDBJ databases">
        <title>Genome Sequence of Candolleomyces eurysporus.</title>
        <authorList>
            <person name="Buettner E."/>
        </authorList>
    </citation>
    <scope>NUCLEOTIDE SEQUENCE</scope>
    <source>
        <strain evidence="3">VTCC 930004</strain>
    </source>
</reference>
<dbReference type="OrthoDB" id="3354157at2759"/>
<proteinExistence type="predicted"/>
<keyword evidence="1" id="KW-0472">Membrane</keyword>
<comment type="caution">
    <text evidence="3">The sequence shown here is derived from an EMBL/GenBank/DDBJ whole genome shotgun (WGS) entry which is preliminary data.</text>
</comment>
<accession>A0A9W8ME20</accession>
<feature type="transmembrane region" description="Helical" evidence="1">
    <location>
        <begin position="154"/>
        <end position="173"/>
    </location>
</feature>
<name>A0A9W8ME20_9AGAR</name>
<feature type="transmembrane region" description="Helical" evidence="1">
    <location>
        <begin position="14"/>
        <end position="34"/>
    </location>
</feature>
<organism evidence="3 4">
    <name type="scientific">Candolleomyces eurysporus</name>
    <dbReference type="NCBI Taxonomy" id="2828524"/>
    <lineage>
        <taxon>Eukaryota</taxon>
        <taxon>Fungi</taxon>
        <taxon>Dikarya</taxon>
        <taxon>Basidiomycota</taxon>
        <taxon>Agaricomycotina</taxon>
        <taxon>Agaricomycetes</taxon>
        <taxon>Agaricomycetidae</taxon>
        <taxon>Agaricales</taxon>
        <taxon>Agaricineae</taxon>
        <taxon>Psathyrellaceae</taxon>
        <taxon>Candolleomyces</taxon>
    </lineage>
</organism>
<evidence type="ECO:0000313" key="4">
    <source>
        <dbReference type="Proteomes" id="UP001140091"/>
    </source>
</evidence>
<feature type="transmembrane region" description="Helical" evidence="1">
    <location>
        <begin position="271"/>
        <end position="289"/>
    </location>
</feature>
<keyword evidence="4" id="KW-1185">Reference proteome</keyword>
<dbReference type="Proteomes" id="UP001140091">
    <property type="component" value="Unassembled WGS sequence"/>
</dbReference>
<dbReference type="Pfam" id="PF20151">
    <property type="entry name" value="DUF6533"/>
    <property type="match status" value="1"/>
</dbReference>
<gene>
    <name evidence="3" type="ORF">H1R20_g8559</name>
</gene>
<dbReference type="EMBL" id="JANBPK010000923">
    <property type="protein sequence ID" value="KAJ2928535.1"/>
    <property type="molecule type" value="Genomic_DNA"/>
</dbReference>
<feature type="non-terminal residue" evidence="3">
    <location>
        <position position="1"/>
    </location>
</feature>
<evidence type="ECO:0000313" key="3">
    <source>
        <dbReference type="EMBL" id="KAJ2928535.1"/>
    </source>
</evidence>